<reference evidence="5" key="1">
    <citation type="submission" date="2022-06" db="EMBL/GenBank/DDBJ databases">
        <title>Akkermansia biwalacus sp. nov., an anaerobic mucin-degrading bacterium isolated from human intestine.</title>
        <authorList>
            <person name="Kobayashi Y."/>
            <person name="Inoue S."/>
            <person name="Kawahara T."/>
            <person name="Kohda N."/>
        </authorList>
    </citation>
    <scope>NUCLEOTIDE SEQUENCE</scope>
    <source>
        <strain evidence="5">WON2089</strain>
    </source>
</reference>
<feature type="domain" description="Sialate O-acetylesterase" evidence="4">
    <location>
        <begin position="22"/>
        <end position="292"/>
    </location>
</feature>
<dbReference type="InterPro" id="IPR005181">
    <property type="entry name" value="SASA"/>
</dbReference>
<evidence type="ECO:0000313" key="6">
    <source>
        <dbReference type="Proteomes" id="UP001062263"/>
    </source>
</evidence>
<dbReference type="RefSeq" id="WP_215458947.1">
    <property type="nucleotide sequence ID" value="NZ_AP025943.1"/>
</dbReference>
<evidence type="ECO:0000256" key="1">
    <source>
        <dbReference type="ARBA" id="ARBA00022801"/>
    </source>
</evidence>
<organism evidence="5 6">
    <name type="scientific">Akkermansia biwaensis</name>
    <dbReference type="NCBI Taxonomy" id="2946555"/>
    <lineage>
        <taxon>Bacteria</taxon>
        <taxon>Pseudomonadati</taxon>
        <taxon>Verrucomicrobiota</taxon>
        <taxon>Verrucomicrobiia</taxon>
        <taxon>Verrucomicrobiales</taxon>
        <taxon>Akkermansiaceae</taxon>
        <taxon>Akkermansia</taxon>
    </lineage>
</organism>
<gene>
    <name evidence="5" type="ORF">Abiwalacus_09570</name>
</gene>
<dbReference type="EMBL" id="AP025943">
    <property type="protein sequence ID" value="BDL43383.1"/>
    <property type="molecule type" value="Genomic_DNA"/>
</dbReference>
<dbReference type="Proteomes" id="UP001062263">
    <property type="component" value="Chromosome"/>
</dbReference>
<accession>A0ABM7ZFA9</accession>
<evidence type="ECO:0000256" key="2">
    <source>
        <dbReference type="SAM" id="MobiDB-lite"/>
    </source>
</evidence>
<proteinExistence type="predicted"/>
<dbReference type="InterPro" id="IPR052940">
    <property type="entry name" value="Carb_Esterase_6"/>
</dbReference>
<dbReference type="Pfam" id="PF03629">
    <property type="entry name" value="SASA"/>
    <property type="match status" value="1"/>
</dbReference>
<keyword evidence="3" id="KW-0732">Signal</keyword>
<evidence type="ECO:0000259" key="4">
    <source>
        <dbReference type="Pfam" id="PF03629"/>
    </source>
</evidence>
<name>A0ABM7ZFA9_9BACT</name>
<dbReference type="Gene3D" id="3.40.50.1110">
    <property type="entry name" value="SGNH hydrolase"/>
    <property type="match status" value="1"/>
</dbReference>
<feature type="signal peptide" evidence="3">
    <location>
        <begin position="1"/>
        <end position="19"/>
    </location>
</feature>
<feature type="chain" id="PRO_5045902111" description="Sialate O-acetylesterase domain-containing protein" evidence="3">
    <location>
        <begin position="20"/>
        <end position="520"/>
    </location>
</feature>
<dbReference type="SUPFAM" id="SSF52266">
    <property type="entry name" value="SGNH hydrolase"/>
    <property type="match status" value="1"/>
</dbReference>
<dbReference type="InterPro" id="IPR036514">
    <property type="entry name" value="SGNH_hydro_sf"/>
</dbReference>
<dbReference type="PANTHER" id="PTHR31988">
    <property type="entry name" value="ESTERASE, PUTATIVE (DUF303)-RELATED"/>
    <property type="match status" value="1"/>
</dbReference>
<sequence>MKKILLLFLLACSVSMASARELKIFLLTGQSNSLGAVKGSPASPELLKKYEPQATLYWHENFGQREGVFPGASTAWEQVRPAMPRYNGNLCMGPEYGFAFTLEKNGWFKDADVAVVKASRDGGDNSHWQKHGQAYQALVQAVKNACGAVDRSRYSKVTFSGLLYLQGESNTGTSVPESASRFLELLNDLSADLKPYGDTSALAAQKAIIGENANWDGRNETDAETGNITGGLEGRDTTVQGKTTQQVMKSLAASRPGMGYAPTRDLPKLTAGDTMGVHYSGAAQISIGARFAYEAARLAGKDAGSVRSGRYDVPLGAPEAWMNRKQPGKNVCVWNVASSIKPSVVSGTVKLFGIRVEDPAVNTVVIEGAGASGDRLVLGPGGIRLSEGKNLLIKGNVQLAGRQTWNIPGGSAVTIASREPAALDGKALPGLLSGQAEVHVVRENGGEQQSAAKIVFRNVRTSSLKCSWVLSAGTEMFLEGMDGQSLNLGRITVRKGAVLNLNGTRLPAGSVVNEGGTVNE</sequence>
<keyword evidence="6" id="KW-1185">Reference proteome</keyword>
<feature type="region of interest" description="Disordered" evidence="2">
    <location>
        <begin position="218"/>
        <end position="242"/>
    </location>
</feature>
<dbReference type="PANTHER" id="PTHR31988:SF19">
    <property type="entry name" value="9-O-ACETYL-N-ACETYLNEURAMINIC ACID DEACETYLASE-RELATED"/>
    <property type="match status" value="1"/>
</dbReference>
<keyword evidence="1" id="KW-0378">Hydrolase</keyword>
<protein>
    <recommendedName>
        <fullName evidence="4">Sialate O-acetylesterase domain-containing protein</fullName>
    </recommendedName>
</protein>
<evidence type="ECO:0000256" key="3">
    <source>
        <dbReference type="SAM" id="SignalP"/>
    </source>
</evidence>
<evidence type="ECO:0000313" key="5">
    <source>
        <dbReference type="EMBL" id="BDL43383.1"/>
    </source>
</evidence>